<accession>A0A3A1UR54</accession>
<feature type="domain" description="SGNH hydrolase-type esterase" evidence="1">
    <location>
        <begin position="53"/>
        <end position="230"/>
    </location>
</feature>
<dbReference type="PANTHER" id="PTHR30383">
    <property type="entry name" value="THIOESTERASE 1/PROTEASE 1/LYSOPHOSPHOLIPASE L1"/>
    <property type="match status" value="1"/>
</dbReference>
<dbReference type="Proteomes" id="UP000266482">
    <property type="component" value="Unassembled WGS sequence"/>
</dbReference>
<dbReference type="InterPro" id="IPR013830">
    <property type="entry name" value="SGNH_hydro"/>
</dbReference>
<dbReference type="SUPFAM" id="SSF52266">
    <property type="entry name" value="SGNH hydrolase"/>
    <property type="match status" value="1"/>
</dbReference>
<sequence>MIARRVSAVNDKNETRNTAVIPVPKLEEDCYDWWERHEHVLRIQESVNPEIVLIGDSITHFWGGDPHTPGIQGAPDAWNAVFAPYRVLNLGFGWDRTQNVLWRLDHGELNGLSPRTVIILIGTNNTSETENARANQPQEIAEGLRAICDKVEALAPGAQIVVMAVLPREQYPNHPRRAVIAEINSHYAEIAKERRYAFIDLGPQLLEPDGSLSVETAPDFCHLTERGYRRWADALRPFLQHNR</sequence>
<dbReference type="PANTHER" id="PTHR30383:SF32">
    <property type="entry name" value="SGNH-HYDROLASE"/>
    <property type="match status" value="1"/>
</dbReference>
<dbReference type="AlphaFoldDB" id="A0A3A1UR54"/>
<dbReference type="OrthoDB" id="2513075at2"/>
<dbReference type="GO" id="GO:0004622">
    <property type="term" value="F:phosphatidylcholine lysophospholipase activity"/>
    <property type="evidence" value="ECO:0007669"/>
    <property type="project" value="TreeGrafter"/>
</dbReference>
<dbReference type="Pfam" id="PF13472">
    <property type="entry name" value="Lipase_GDSL_2"/>
    <property type="match status" value="1"/>
</dbReference>
<dbReference type="InterPro" id="IPR051532">
    <property type="entry name" value="Ester_Hydrolysis_Enzymes"/>
</dbReference>
<gene>
    <name evidence="2" type="ORF">D3P08_20825</name>
</gene>
<keyword evidence="3" id="KW-1185">Reference proteome</keyword>
<dbReference type="Gene3D" id="3.40.50.1110">
    <property type="entry name" value="SGNH hydrolase"/>
    <property type="match status" value="1"/>
</dbReference>
<dbReference type="InterPro" id="IPR036514">
    <property type="entry name" value="SGNH_hydro_sf"/>
</dbReference>
<evidence type="ECO:0000259" key="1">
    <source>
        <dbReference type="Pfam" id="PF13472"/>
    </source>
</evidence>
<dbReference type="EMBL" id="QXQA01000015">
    <property type="protein sequence ID" value="RIX50296.1"/>
    <property type="molecule type" value="Genomic_DNA"/>
</dbReference>
<evidence type="ECO:0000313" key="3">
    <source>
        <dbReference type="Proteomes" id="UP000266482"/>
    </source>
</evidence>
<protein>
    <submittedName>
        <fullName evidence="2">G-D-S-L family lipolytic protein</fullName>
    </submittedName>
</protein>
<organism evidence="2 3">
    <name type="scientific">Paenibacillus nanensis</name>
    <dbReference type="NCBI Taxonomy" id="393251"/>
    <lineage>
        <taxon>Bacteria</taxon>
        <taxon>Bacillati</taxon>
        <taxon>Bacillota</taxon>
        <taxon>Bacilli</taxon>
        <taxon>Bacillales</taxon>
        <taxon>Paenibacillaceae</taxon>
        <taxon>Paenibacillus</taxon>
    </lineage>
</organism>
<reference evidence="2 3" key="1">
    <citation type="submission" date="2018-09" db="EMBL/GenBank/DDBJ databases">
        <title>Paenibacillus aracenensis nov. sp. isolated from a cave in southern Spain.</title>
        <authorList>
            <person name="Jurado V."/>
            <person name="Gutierrez-Patricio S."/>
            <person name="Gonzalez-Pimentel J.L."/>
            <person name="Miller A.Z."/>
            <person name="Laiz L."/>
            <person name="Saiz-Jimenez C."/>
        </authorList>
    </citation>
    <scope>NUCLEOTIDE SEQUENCE [LARGE SCALE GENOMIC DNA]</scope>
    <source>
        <strain evidence="2 3">DSM 22867</strain>
    </source>
</reference>
<proteinExistence type="predicted"/>
<name>A0A3A1UR54_9BACL</name>
<evidence type="ECO:0000313" key="2">
    <source>
        <dbReference type="EMBL" id="RIX50296.1"/>
    </source>
</evidence>
<comment type="caution">
    <text evidence="2">The sequence shown here is derived from an EMBL/GenBank/DDBJ whole genome shotgun (WGS) entry which is preliminary data.</text>
</comment>